<reference evidence="3 4" key="1">
    <citation type="submission" date="2020-07" db="EMBL/GenBank/DDBJ databases">
        <title>Sequencing the genomes of 1000 actinobacteria strains.</title>
        <authorList>
            <person name="Klenk H.-P."/>
        </authorList>
    </citation>
    <scope>NUCLEOTIDE SEQUENCE [LARGE SCALE GENOMIC DNA]</scope>
    <source>
        <strain evidence="3 4">DSM 23819</strain>
    </source>
</reference>
<feature type="region of interest" description="Disordered" evidence="1">
    <location>
        <begin position="1"/>
        <end position="27"/>
    </location>
</feature>
<comment type="caution">
    <text evidence="3">The sequence shown here is derived from an EMBL/GenBank/DDBJ whole genome shotgun (WGS) entry which is preliminary data.</text>
</comment>
<feature type="compositionally biased region" description="Polar residues" evidence="1">
    <location>
        <begin position="17"/>
        <end position="27"/>
    </location>
</feature>
<feature type="transmembrane region" description="Helical" evidence="2">
    <location>
        <begin position="95"/>
        <end position="113"/>
    </location>
</feature>
<evidence type="ECO:0000313" key="4">
    <source>
        <dbReference type="Proteomes" id="UP000540656"/>
    </source>
</evidence>
<evidence type="ECO:0000256" key="2">
    <source>
        <dbReference type="SAM" id="Phobius"/>
    </source>
</evidence>
<keyword evidence="2" id="KW-0812">Transmembrane</keyword>
<name>A0A7Y9S089_9ACTN</name>
<proteinExistence type="predicted"/>
<feature type="transmembrane region" description="Helical" evidence="2">
    <location>
        <begin position="36"/>
        <end position="57"/>
    </location>
</feature>
<organism evidence="3 4">
    <name type="scientific">Nocardioides daedukensis</name>
    <dbReference type="NCBI Taxonomy" id="634462"/>
    <lineage>
        <taxon>Bacteria</taxon>
        <taxon>Bacillati</taxon>
        <taxon>Actinomycetota</taxon>
        <taxon>Actinomycetes</taxon>
        <taxon>Propionibacteriales</taxon>
        <taxon>Nocardioidaceae</taxon>
        <taxon>Nocardioides</taxon>
    </lineage>
</organism>
<keyword evidence="2" id="KW-0472">Membrane</keyword>
<sequence>MSEQKAVKRPRHLMDPNNPQRAVSTGDRSLGNVQKWVMSVLAVTTIVHMQVGLILGAMAIGEGHTDAQVGLMVIATIFGMLAVAAGMAIHQRHPLSPWLLLGLVPTLIGIPFVF</sequence>
<keyword evidence="4" id="KW-1185">Reference proteome</keyword>
<evidence type="ECO:0000313" key="3">
    <source>
        <dbReference type="EMBL" id="NYG58579.1"/>
    </source>
</evidence>
<feature type="transmembrane region" description="Helical" evidence="2">
    <location>
        <begin position="69"/>
        <end position="89"/>
    </location>
</feature>
<dbReference type="RefSeq" id="WP_179501729.1">
    <property type="nucleotide sequence ID" value="NZ_JACCAA010000001.1"/>
</dbReference>
<gene>
    <name evidence="3" type="ORF">BJ980_001502</name>
</gene>
<keyword evidence="2" id="KW-1133">Transmembrane helix</keyword>
<protein>
    <submittedName>
        <fullName evidence="3">Ni,Fe-hydrogenase I cytochrome b subunit</fullName>
    </submittedName>
</protein>
<dbReference type="EMBL" id="JACCAA010000001">
    <property type="protein sequence ID" value="NYG58579.1"/>
    <property type="molecule type" value="Genomic_DNA"/>
</dbReference>
<dbReference type="AlphaFoldDB" id="A0A7Y9S089"/>
<evidence type="ECO:0000256" key="1">
    <source>
        <dbReference type="SAM" id="MobiDB-lite"/>
    </source>
</evidence>
<dbReference type="Proteomes" id="UP000540656">
    <property type="component" value="Unassembled WGS sequence"/>
</dbReference>
<accession>A0A7Y9S089</accession>